<organism evidence="19">
    <name type="scientific">Lecythis congestiflora</name>
    <dbReference type="NCBI Taxonomy" id="372711"/>
    <lineage>
        <taxon>Eukaryota</taxon>
        <taxon>Viridiplantae</taxon>
        <taxon>Streptophyta</taxon>
        <taxon>Embryophyta</taxon>
        <taxon>Tracheophyta</taxon>
        <taxon>Spermatophyta</taxon>
        <taxon>Magnoliopsida</taxon>
        <taxon>eudicotyledons</taxon>
        <taxon>Gunneridae</taxon>
        <taxon>Pentapetalae</taxon>
        <taxon>asterids</taxon>
        <taxon>Ericales</taxon>
        <taxon>Lecythidaceae</taxon>
        <taxon>Lecythis</taxon>
    </lineage>
</organism>
<dbReference type="GO" id="GO:0009535">
    <property type="term" value="C:chloroplast thylakoid membrane"/>
    <property type="evidence" value="ECO:0007669"/>
    <property type="project" value="UniProtKB-SubCell"/>
</dbReference>
<keyword evidence="3 19" id="KW-0150">Chloroplast</keyword>
<dbReference type="GO" id="GO:0048038">
    <property type="term" value="F:quinone binding"/>
    <property type="evidence" value="ECO:0007669"/>
    <property type="project" value="UniProtKB-KW"/>
</dbReference>
<dbReference type="GO" id="GO:0016655">
    <property type="term" value="F:oxidoreductase activity, acting on NAD(P)H, quinone or similar compound as acceptor"/>
    <property type="evidence" value="ECO:0007669"/>
    <property type="project" value="UniProtKB-UniRule"/>
</dbReference>
<feature type="transmembrane region" description="Helical" evidence="16">
    <location>
        <begin position="480"/>
        <end position="502"/>
    </location>
</feature>
<dbReference type="GO" id="GO:0042773">
    <property type="term" value="P:ATP synthesis coupled electron transport"/>
    <property type="evidence" value="ECO:0007669"/>
    <property type="project" value="InterPro"/>
</dbReference>
<evidence type="ECO:0000256" key="15">
    <source>
        <dbReference type="ARBA" id="ARBA00048026"/>
    </source>
</evidence>
<keyword evidence="10 16" id="KW-1133">Transmembrane helix</keyword>
<evidence type="ECO:0000256" key="9">
    <source>
        <dbReference type="ARBA" id="ARBA00022967"/>
    </source>
</evidence>
<feature type="domain" description="NADH:quinone oxidoreductase/Mrp antiporter transmembrane" evidence="17">
    <location>
        <begin position="146"/>
        <end position="442"/>
    </location>
</feature>
<dbReference type="GO" id="GO:0019684">
    <property type="term" value="P:photosynthesis, light reaction"/>
    <property type="evidence" value="ECO:0007669"/>
    <property type="project" value="UniProtKB-UniRule"/>
</dbReference>
<comment type="function">
    <text evidence="16">NDH shuttles electrons from NAD(P)H:plastoquinone, via FMN and iron-sulfur (Fe-S) centers, to quinones in the photosynthetic chain and possibly in a chloroplast respiratory chain. The immediate electron acceptor for the enzyme in this species is believed to be plastoquinone. Couples the redox reaction to proton translocation, and thus conserves the redox energy in a proton gradient.</text>
</comment>
<dbReference type="NCBIfam" id="NF002701">
    <property type="entry name" value="PRK02504.1"/>
    <property type="match status" value="1"/>
</dbReference>
<evidence type="ECO:0000256" key="3">
    <source>
        <dbReference type="ARBA" id="ARBA00022528"/>
    </source>
</evidence>
<keyword evidence="8 16" id="KW-0618">Plastoquinone</keyword>
<keyword evidence="13 16" id="KW-0472">Membrane</keyword>
<dbReference type="EMBL" id="MF359937">
    <property type="protein sequence ID" value="ATV96886.1"/>
    <property type="molecule type" value="Genomic_DNA"/>
</dbReference>
<feature type="transmembrane region" description="Helical" evidence="16">
    <location>
        <begin position="59"/>
        <end position="79"/>
    </location>
</feature>
<dbReference type="Pfam" id="PF19530">
    <property type="entry name" value="Ndh2_N"/>
    <property type="match status" value="1"/>
</dbReference>
<keyword evidence="2 16" id="KW-0813">Transport</keyword>
<geneLocation type="chloroplast" evidence="19"/>
<keyword evidence="4 19" id="KW-0934">Plastid</keyword>
<evidence type="ECO:0000256" key="12">
    <source>
        <dbReference type="ARBA" id="ARBA00023078"/>
    </source>
</evidence>
<evidence type="ECO:0000259" key="18">
    <source>
        <dbReference type="Pfam" id="PF19530"/>
    </source>
</evidence>
<feature type="transmembrane region" description="Helical" evidence="16">
    <location>
        <begin position="323"/>
        <end position="342"/>
    </location>
</feature>
<evidence type="ECO:0000256" key="1">
    <source>
        <dbReference type="ARBA" id="ARBA00004141"/>
    </source>
</evidence>
<evidence type="ECO:0000256" key="6">
    <source>
        <dbReference type="ARBA" id="ARBA00022719"/>
    </source>
</evidence>
<feature type="transmembrane region" description="Helical" evidence="16">
    <location>
        <begin position="296"/>
        <end position="316"/>
    </location>
</feature>
<dbReference type="InterPro" id="IPR010096">
    <property type="entry name" value="NADH-Q_OxRdtase_suN/2"/>
</dbReference>
<evidence type="ECO:0000256" key="16">
    <source>
        <dbReference type="HAMAP-Rule" id="MF_00445"/>
    </source>
</evidence>
<sequence>MIWHVQNENFILDSTRIFMKAFRLLLFDGSFIFPECILIFGLILLLMIDSTSDQKDIPWLYFISSTSLVMSITALLFRWREEPMISFSGNFQTNNFNEIFQFLILLCSTLCIPLSVEYVECTEMAITEFLLFVLTATLGGMFLCGANDLITIFVAPECFSLCSYLLSGYTKKDVRSNEATMKYLLMGGASSSILVHGFSWLYGSSGGEIELQEIVNGLINTQMYNSPGISIALIFITVGIGFKLSPAPSHQWTPDVYEGSPTPVVAFLSVTSKVAASALATRIFDIPFYFSSNEWHFLLEILAILSMILGNLIAITQTSMKRMLAYSSIGQIGYVIIGIIVGDSNDGYASMITYMLFYISMNLGTFACIVLFGLRTGTDNIRDYAGLYTKDPFLALSLALCLLSLGGLPPLAGFFGKLYLFWCGWQAGLYFLVLIGLLTSVVSIYYYLKIIKLLMTGRNQEITPYVRNYRRSSLRSNNSIELSMIVCVIASTIPGISMNPIISIAQDTLF</sequence>
<comment type="catalytic activity">
    <reaction evidence="15 16">
        <text>a plastoquinone + NADH + (n+1) H(+)(in) = a plastoquinol + NAD(+) + n H(+)(out)</text>
        <dbReference type="Rhea" id="RHEA:42608"/>
        <dbReference type="Rhea" id="RHEA-COMP:9561"/>
        <dbReference type="Rhea" id="RHEA-COMP:9562"/>
        <dbReference type="ChEBI" id="CHEBI:15378"/>
        <dbReference type="ChEBI" id="CHEBI:17757"/>
        <dbReference type="ChEBI" id="CHEBI:57540"/>
        <dbReference type="ChEBI" id="CHEBI:57945"/>
        <dbReference type="ChEBI" id="CHEBI:62192"/>
    </reaction>
</comment>
<evidence type="ECO:0000313" key="19">
    <source>
        <dbReference type="EMBL" id="ATV96886.1"/>
    </source>
</evidence>
<evidence type="ECO:0000256" key="8">
    <source>
        <dbReference type="ARBA" id="ARBA00022957"/>
    </source>
</evidence>
<dbReference type="InterPro" id="IPR001750">
    <property type="entry name" value="ND/Mrp_TM"/>
</dbReference>
<feature type="transmembrane region" description="Helical" evidence="16">
    <location>
        <begin position="223"/>
        <end position="244"/>
    </location>
</feature>
<dbReference type="EMBL" id="MF359937">
    <property type="protein sequence ID" value="ATV96903.1"/>
    <property type="molecule type" value="Genomic_DNA"/>
</dbReference>
<comment type="similarity">
    <text evidence="16">Belongs to the complex I subunit 2 family.</text>
</comment>
<dbReference type="HAMAP" id="MF_00445">
    <property type="entry name" value="NDH1_NuoN_1"/>
    <property type="match status" value="1"/>
</dbReference>
<evidence type="ECO:0000259" key="17">
    <source>
        <dbReference type="Pfam" id="PF00361"/>
    </source>
</evidence>
<keyword evidence="9 16" id="KW-1278">Translocase</keyword>
<evidence type="ECO:0000256" key="2">
    <source>
        <dbReference type="ARBA" id="ARBA00022448"/>
    </source>
</evidence>
<proteinExistence type="inferred from homology"/>
<feature type="transmembrane region" description="Helical" evidence="16">
    <location>
        <begin position="24"/>
        <end position="47"/>
    </location>
</feature>
<feature type="transmembrane region" description="Helical" evidence="16">
    <location>
        <begin position="126"/>
        <end position="143"/>
    </location>
</feature>
<keyword evidence="11 16" id="KW-0520">NAD</keyword>
<evidence type="ECO:0000256" key="5">
    <source>
        <dbReference type="ARBA" id="ARBA00022692"/>
    </source>
</evidence>
<reference evidence="19" key="1">
    <citation type="submission" date="2017-06" db="EMBL/GenBank/DDBJ databases">
        <title>The chloroplast genome of the Brazil nut (Bertholletia excelsa) and other 23 Lecythidaceae species: structure, genomic resources, and phylogenetics.</title>
        <authorList>
            <person name="Vargas O.M."/>
            <person name="Thomson A.M."/>
            <person name="Dick C.W."/>
        </authorList>
    </citation>
    <scope>NUCLEOTIDE SEQUENCE</scope>
</reference>
<comment type="subunit">
    <text evidence="16">NDH is composed of at least 16 different subunits, 5 of which are encoded in the nucleus.</text>
</comment>
<evidence type="ECO:0000256" key="11">
    <source>
        <dbReference type="ARBA" id="ARBA00023027"/>
    </source>
</evidence>
<evidence type="ECO:0000256" key="14">
    <source>
        <dbReference type="ARBA" id="ARBA00047726"/>
    </source>
</evidence>
<comment type="catalytic activity">
    <reaction evidence="14 16">
        <text>a plastoquinone + NADPH + (n+1) H(+)(in) = a plastoquinol + NADP(+) + n H(+)(out)</text>
        <dbReference type="Rhea" id="RHEA:42612"/>
        <dbReference type="Rhea" id="RHEA-COMP:9561"/>
        <dbReference type="Rhea" id="RHEA-COMP:9562"/>
        <dbReference type="ChEBI" id="CHEBI:15378"/>
        <dbReference type="ChEBI" id="CHEBI:17757"/>
        <dbReference type="ChEBI" id="CHEBI:57783"/>
        <dbReference type="ChEBI" id="CHEBI:58349"/>
        <dbReference type="ChEBI" id="CHEBI:62192"/>
    </reaction>
</comment>
<dbReference type="AlphaFoldDB" id="A0A2H4NU86"/>
<feature type="transmembrane region" description="Helical" evidence="16">
    <location>
        <begin position="348"/>
        <end position="372"/>
    </location>
</feature>
<gene>
    <name evidence="16 19" type="primary">ndhB</name>
</gene>
<dbReference type="EC" id="7.1.1.-" evidence="16"/>
<name>A0A2H4NU86_9ERIC</name>
<dbReference type="PRINTS" id="PR01434">
    <property type="entry name" value="NADHDHGNASE5"/>
</dbReference>
<protein>
    <recommendedName>
        <fullName evidence="16">NAD(P)H-quinone oxidoreductase subunit 2, chloroplastic</fullName>
        <ecNumber evidence="16">7.1.1.-</ecNumber>
    </recommendedName>
    <alternativeName>
        <fullName evidence="16">NAD(P)H dehydrogenase, subunit 2</fullName>
    </alternativeName>
    <alternativeName>
        <fullName evidence="16">NADH-plastoquinone oxidoreductase subunit 2</fullName>
    </alternativeName>
</protein>
<dbReference type="GO" id="GO:0008137">
    <property type="term" value="F:NADH dehydrogenase (ubiquinone) activity"/>
    <property type="evidence" value="ECO:0007669"/>
    <property type="project" value="InterPro"/>
</dbReference>
<evidence type="ECO:0000256" key="13">
    <source>
        <dbReference type="ARBA" id="ARBA00023136"/>
    </source>
</evidence>
<keyword evidence="6 16" id="KW-0874">Quinone</keyword>
<keyword evidence="7 16" id="KW-0521">NADP</keyword>
<dbReference type="Pfam" id="PF00361">
    <property type="entry name" value="Proton_antipo_M"/>
    <property type="match status" value="1"/>
</dbReference>
<feature type="transmembrane region" description="Helical" evidence="16">
    <location>
        <begin position="393"/>
        <end position="415"/>
    </location>
</feature>
<feature type="domain" description="NAD(P)H-quinone oxidoreductase subunit 2 N-terminal" evidence="18">
    <location>
        <begin position="18"/>
        <end position="117"/>
    </location>
</feature>
<comment type="subcellular location">
    <subcellularLocation>
        <location evidence="1">Membrane</location>
        <topology evidence="1">Multi-pass membrane protein</topology>
    </subcellularLocation>
    <subcellularLocation>
        <location evidence="16">Plastid</location>
        <location evidence="16">Chloroplast thylakoid membrane</location>
        <topology evidence="16">Multi-pass membrane protein</topology>
    </subcellularLocation>
</comment>
<evidence type="ECO:0000256" key="4">
    <source>
        <dbReference type="ARBA" id="ARBA00022640"/>
    </source>
</evidence>
<dbReference type="NCBIfam" id="TIGR01770">
    <property type="entry name" value="NDH_I_N"/>
    <property type="match status" value="1"/>
</dbReference>
<evidence type="ECO:0000256" key="10">
    <source>
        <dbReference type="ARBA" id="ARBA00022989"/>
    </source>
</evidence>
<feature type="transmembrane region" description="Helical" evidence="16">
    <location>
        <begin position="99"/>
        <end position="119"/>
    </location>
</feature>
<dbReference type="InterPro" id="IPR045693">
    <property type="entry name" value="Ndh2_N"/>
</dbReference>
<dbReference type="PANTHER" id="PTHR22773">
    <property type="entry name" value="NADH DEHYDROGENASE"/>
    <property type="match status" value="1"/>
</dbReference>
<feature type="transmembrane region" description="Helical" evidence="16">
    <location>
        <begin position="427"/>
        <end position="448"/>
    </location>
</feature>
<keyword evidence="5 16" id="KW-0812">Transmembrane</keyword>
<accession>A0A2H4NU86</accession>
<evidence type="ECO:0000256" key="7">
    <source>
        <dbReference type="ARBA" id="ARBA00022857"/>
    </source>
</evidence>
<keyword evidence="12 16" id="KW-0793">Thylakoid</keyword>